<name>A0A8X6Y507_9ARAC</name>
<dbReference type="OrthoDB" id="10511841at2759"/>
<evidence type="ECO:0000313" key="3">
    <source>
        <dbReference type="Proteomes" id="UP000886998"/>
    </source>
</evidence>
<keyword evidence="3" id="KW-1185">Reference proteome</keyword>
<evidence type="ECO:0000313" key="2">
    <source>
        <dbReference type="EMBL" id="GFY64801.1"/>
    </source>
</evidence>
<evidence type="ECO:0000256" key="1">
    <source>
        <dbReference type="SAM" id="MobiDB-lite"/>
    </source>
</evidence>
<organism evidence="2 3">
    <name type="scientific">Trichonephila inaurata madagascariensis</name>
    <dbReference type="NCBI Taxonomy" id="2747483"/>
    <lineage>
        <taxon>Eukaryota</taxon>
        <taxon>Metazoa</taxon>
        <taxon>Ecdysozoa</taxon>
        <taxon>Arthropoda</taxon>
        <taxon>Chelicerata</taxon>
        <taxon>Arachnida</taxon>
        <taxon>Araneae</taxon>
        <taxon>Araneomorphae</taxon>
        <taxon>Entelegynae</taxon>
        <taxon>Araneoidea</taxon>
        <taxon>Nephilidae</taxon>
        <taxon>Trichonephila</taxon>
        <taxon>Trichonephila inaurata</taxon>
    </lineage>
</organism>
<feature type="region of interest" description="Disordered" evidence="1">
    <location>
        <begin position="414"/>
        <end position="450"/>
    </location>
</feature>
<dbReference type="EMBL" id="BMAV01015407">
    <property type="protein sequence ID" value="GFY64801.1"/>
    <property type="molecule type" value="Genomic_DNA"/>
</dbReference>
<accession>A0A8X6Y507</accession>
<sequence>MVFRFCEVETQEHLKGISRLLKMFFILKTILLFVKTLSAIIEGVQKILQNICEVIESTSKANVSTALTKDISVQSSCPVTRNYCDFANSQPIILISNLSSTQQVTISYGDGDKSLAIPLPTKSATSEVQPIGNKLDRCGTSKPPSETANLHSEIPAVASNSHIFQSNEIHEFEDSEIQTKVMGKSTTSEASIRNICPTTNDQMSFVRGTKHHSRSFSSDKEAAGLGEHVPLENSCSGSVDALRPKKSPVTKRNLHDKLLRELCGRTAGIKRRHLKKNNGLDVCTFSPTSEENRTVVPFNGNKRLNLEETVHRDSNTSSYGNLDRITSLESKSLTEKPSPHKNDSYIDCKSNLAEHKLSIQVNACQDVVSKDIESLSTPNMECVDDSTSETDSHNVKINENMTDSRPTLHRQIDSKAGLLRDLPRTSTQGHASSETKDFSSTRRKNAESTSKRVTACELCQEIAIDFMRKHFEWEYRGRHRKREKTPVAETERDNEENEYEMASTTCKEQTEEKLRVKTIEEDKNSELEALNSSEEEYIKQELDTLSKIATENEEVPRKCITVTFYLNHSLVTLTDYNLDVTLHQQSRTWNWNHNHLTHPPKLLPYRVGNSPR</sequence>
<proteinExistence type="predicted"/>
<feature type="compositionally biased region" description="Basic and acidic residues" evidence="1">
    <location>
        <begin position="433"/>
        <end position="450"/>
    </location>
</feature>
<reference evidence="2" key="1">
    <citation type="submission" date="2020-08" db="EMBL/GenBank/DDBJ databases">
        <title>Multicomponent nature underlies the extraordinary mechanical properties of spider dragline silk.</title>
        <authorList>
            <person name="Kono N."/>
            <person name="Nakamura H."/>
            <person name="Mori M."/>
            <person name="Yoshida Y."/>
            <person name="Ohtoshi R."/>
            <person name="Malay A.D."/>
            <person name="Moran D.A.P."/>
            <person name="Tomita M."/>
            <person name="Numata K."/>
            <person name="Arakawa K."/>
        </authorList>
    </citation>
    <scope>NUCLEOTIDE SEQUENCE</scope>
</reference>
<dbReference type="AlphaFoldDB" id="A0A8X6Y507"/>
<comment type="caution">
    <text evidence="2">The sequence shown here is derived from an EMBL/GenBank/DDBJ whole genome shotgun (WGS) entry which is preliminary data.</text>
</comment>
<gene>
    <name evidence="2" type="ORF">TNIN_325671</name>
</gene>
<dbReference type="Proteomes" id="UP000886998">
    <property type="component" value="Unassembled WGS sequence"/>
</dbReference>
<protein>
    <submittedName>
        <fullName evidence="2">Uncharacterized protein</fullName>
    </submittedName>
</protein>
<feature type="region of interest" description="Disordered" evidence="1">
    <location>
        <begin position="479"/>
        <end position="502"/>
    </location>
</feature>